<feature type="signal peptide" evidence="2">
    <location>
        <begin position="1"/>
        <end position="19"/>
    </location>
</feature>
<evidence type="ECO:0000313" key="3">
    <source>
        <dbReference type="EMBL" id="NGN41342.1"/>
    </source>
</evidence>
<feature type="chain" id="PRO_5028840363" description="Lipoprotein" evidence="2">
    <location>
        <begin position="20"/>
        <end position="197"/>
    </location>
</feature>
<evidence type="ECO:0000256" key="2">
    <source>
        <dbReference type="SAM" id="SignalP"/>
    </source>
</evidence>
<dbReference type="EMBL" id="JAAKZG010000003">
    <property type="protein sequence ID" value="NGN41342.1"/>
    <property type="molecule type" value="Genomic_DNA"/>
</dbReference>
<dbReference type="AlphaFoldDB" id="A0A7C9R6M0"/>
<keyword evidence="4" id="KW-1185">Reference proteome</keyword>
<evidence type="ECO:0000313" key="4">
    <source>
        <dbReference type="Proteomes" id="UP000481252"/>
    </source>
</evidence>
<organism evidence="3 4">
    <name type="scientific">Mesorhizobium zhangyense</name>
    <dbReference type="NCBI Taxonomy" id="1776730"/>
    <lineage>
        <taxon>Bacteria</taxon>
        <taxon>Pseudomonadati</taxon>
        <taxon>Pseudomonadota</taxon>
        <taxon>Alphaproteobacteria</taxon>
        <taxon>Hyphomicrobiales</taxon>
        <taxon>Phyllobacteriaceae</taxon>
        <taxon>Mesorhizobium</taxon>
    </lineage>
</organism>
<evidence type="ECO:0008006" key="5">
    <source>
        <dbReference type="Google" id="ProtNLM"/>
    </source>
</evidence>
<proteinExistence type="predicted"/>
<dbReference type="RefSeq" id="WP_165116682.1">
    <property type="nucleotide sequence ID" value="NZ_JAAKZG010000003.1"/>
</dbReference>
<protein>
    <recommendedName>
        <fullName evidence="5">Lipoprotein</fullName>
    </recommendedName>
</protein>
<name>A0A7C9R6M0_9HYPH</name>
<comment type="caution">
    <text evidence="3">The sequence shown here is derived from an EMBL/GenBank/DDBJ whole genome shotgun (WGS) entry which is preliminary data.</text>
</comment>
<accession>A0A7C9R6M0</accession>
<reference evidence="3 4" key="1">
    <citation type="submission" date="2020-02" db="EMBL/GenBank/DDBJ databases">
        <title>Genome sequence of the type strain CGMCC 1.15528 of Mesorhizobium zhangyense.</title>
        <authorList>
            <person name="Gao J."/>
            <person name="Sun J."/>
        </authorList>
    </citation>
    <scope>NUCLEOTIDE SEQUENCE [LARGE SCALE GENOMIC DNA]</scope>
    <source>
        <strain evidence="3 4">CGMCC 1.15528</strain>
    </source>
</reference>
<feature type="compositionally biased region" description="Low complexity" evidence="1">
    <location>
        <begin position="37"/>
        <end position="56"/>
    </location>
</feature>
<feature type="compositionally biased region" description="Pro residues" evidence="1">
    <location>
        <begin position="57"/>
        <end position="66"/>
    </location>
</feature>
<dbReference type="Proteomes" id="UP000481252">
    <property type="component" value="Unassembled WGS sequence"/>
</dbReference>
<dbReference type="PROSITE" id="PS51257">
    <property type="entry name" value="PROKAR_LIPOPROTEIN"/>
    <property type="match status" value="1"/>
</dbReference>
<feature type="region of interest" description="Disordered" evidence="1">
    <location>
        <begin position="37"/>
        <end position="71"/>
    </location>
</feature>
<gene>
    <name evidence="3" type="ORF">G6N74_09715</name>
</gene>
<evidence type="ECO:0000256" key="1">
    <source>
        <dbReference type="SAM" id="MobiDB-lite"/>
    </source>
</evidence>
<sequence>MRRSAASALSLLAAAALTACTSTQDVLEPSAIAQQQQQTTAATAGQPAQTGTTTPQPSSPTAPSPAPSGTTAAITTNARIQIAPIVGASVEAATPLTERLASRARQRGIRLAGGTDGSATHILKGYFSALTEGKETTVVYVWDVYDPAGTRLHRINGQQKVQVTGGDGWSSVPATAMQAIADTTVDQLATWLAGSAG</sequence>
<keyword evidence="2" id="KW-0732">Signal</keyword>